<evidence type="ECO:0000313" key="8">
    <source>
        <dbReference type="Proteomes" id="UP001596514"/>
    </source>
</evidence>
<dbReference type="NCBIfam" id="TIGR01814">
    <property type="entry name" value="kynureninase"/>
    <property type="match status" value="1"/>
</dbReference>
<dbReference type="HAMAP" id="MF_01970">
    <property type="entry name" value="Kynureninase"/>
    <property type="match status" value="1"/>
</dbReference>
<feature type="binding site" evidence="4">
    <location>
        <position position="200"/>
    </location>
    <ligand>
        <name>pyridoxal 5'-phosphate</name>
        <dbReference type="ChEBI" id="CHEBI:597326"/>
    </ligand>
</feature>
<dbReference type="InterPro" id="IPR010111">
    <property type="entry name" value="Kynureninase"/>
</dbReference>
<evidence type="ECO:0000256" key="1">
    <source>
        <dbReference type="ARBA" id="ARBA00022642"/>
    </source>
</evidence>
<comment type="subunit">
    <text evidence="4 6">Homodimer.</text>
</comment>
<evidence type="ECO:0000256" key="4">
    <source>
        <dbReference type="HAMAP-Rule" id="MF_01970"/>
    </source>
</evidence>
<comment type="pathway">
    <text evidence="4 6">Amino-acid degradation; L-kynurenine degradation; L-alanine and anthranilate from L-kynurenine: step 1/1.</text>
</comment>
<sequence length="410" mass="44023">MAISRAECVALDAADPLKQIRDEFVLPDGTIYLVGNSLGAPPKAAAAAVARTVEQEWGGRLVGAWNVSGWYDLPLTTGDRIAPLIGVGPGQVAVGESTSIAIVKAVSAALGLRPERRVVVSDLANFPTDRYMVQGLAEALGGYEIRDVTGVDDLSGALSEDVACVLLSEVDYRTGARHDTAAVTALVQAAGALMIWDLCHSAGAYQVDVSAADLAVGCTYKYLNGGPGSPAFVYVHPDHQAAGRHLLTGWHGHAEPFAFEPDFRPAEGIRRFTVSTPHVVSYAPLNASLDIWEHVDLAAVRAKSVALTSLFIELVEELCAPHGLGLLSPRDPERRGSQVSFSHPDGYPVMRALIDRGVHGDFRAPDVLRFGFAPLYIRFVDVYDAAVTLAEVLEKESWRDDRYSRRLAVT</sequence>
<dbReference type="GO" id="GO:0030429">
    <property type="term" value="F:kynureninase activity"/>
    <property type="evidence" value="ECO:0007669"/>
    <property type="project" value="UniProtKB-EC"/>
</dbReference>
<comment type="caution">
    <text evidence="4">Lacks conserved residue(s) required for the propagation of feature annotation.</text>
</comment>
<evidence type="ECO:0000256" key="6">
    <source>
        <dbReference type="PIRNR" id="PIRNR038800"/>
    </source>
</evidence>
<keyword evidence="8" id="KW-1185">Reference proteome</keyword>
<dbReference type="PANTHER" id="PTHR14084">
    <property type="entry name" value="KYNURENINASE"/>
    <property type="match status" value="1"/>
</dbReference>
<dbReference type="Gene3D" id="3.90.1150.10">
    <property type="entry name" value="Aspartate Aminotransferase, domain 1"/>
    <property type="match status" value="1"/>
</dbReference>
<dbReference type="PANTHER" id="PTHR14084:SF0">
    <property type="entry name" value="KYNURENINASE"/>
    <property type="match status" value="1"/>
</dbReference>
<dbReference type="PIRSF" id="PIRSF038800">
    <property type="entry name" value="KYNU"/>
    <property type="match status" value="1"/>
</dbReference>
<feature type="binding site" evidence="4">
    <location>
        <position position="99"/>
    </location>
    <ligand>
        <name>pyridoxal 5'-phosphate</name>
        <dbReference type="ChEBI" id="CHEBI:597326"/>
    </ligand>
</feature>
<keyword evidence="2 4" id="KW-0378">Hydrolase</keyword>
<reference evidence="8" key="1">
    <citation type="journal article" date="2019" name="Int. J. Syst. Evol. Microbiol.">
        <title>The Global Catalogue of Microorganisms (GCM) 10K type strain sequencing project: providing services to taxonomists for standard genome sequencing and annotation.</title>
        <authorList>
            <consortium name="The Broad Institute Genomics Platform"/>
            <consortium name="The Broad Institute Genome Sequencing Center for Infectious Disease"/>
            <person name="Wu L."/>
            <person name="Ma J."/>
        </authorList>
    </citation>
    <scope>NUCLEOTIDE SEQUENCE [LARGE SCALE GENOMIC DNA]</scope>
    <source>
        <strain evidence="8">JCM 10083</strain>
    </source>
</reference>
<protein>
    <recommendedName>
        <fullName evidence="4 5">Kynureninase</fullName>
        <ecNumber evidence="4 5">3.7.1.3</ecNumber>
    </recommendedName>
    <alternativeName>
        <fullName evidence="4">L-kynurenine hydrolase</fullName>
    </alternativeName>
</protein>
<dbReference type="SUPFAM" id="SSF53383">
    <property type="entry name" value="PLP-dependent transferases"/>
    <property type="match status" value="1"/>
</dbReference>
<dbReference type="InterPro" id="IPR015422">
    <property type="entry name" value="PyrdxlP-dep_Trfase_small"/>
</dbReference>
<dbReference type="InterPro" id="IPR015424">
    <property type="entry name" value="PyrdxlP-dep_Trfase"/>
</dbReference>
<evidence type="ECO:0000256" key="5">
    <source>
        <dbReference type="NCBIfam" id="TIGR01814"/>
    </source>
</evidence>
<feature type="binding site" evidence="4">
    <location>
        <begin position="126"/>
        <end position="129"/>
    </location>
    <ligand>
        <name>pyridoxal 5'-phosphate</name>
        <dbReference type="ChEBI" id="CHEBI:597326"/>
    </ligand>
</feature>
<evidence type="ECO:0000256" key="2">
    <source>
        <dbReference type="ARBA" id="ARBA00022801"/>
    </source>
</evidence>
<feature type="binding site" evidence="4">
    <location>
        <position position="197"/>
    </location>
    <ligand>
        <name>pyridoxal 5'-phosphate</name>
        <dbReference type="ChEBI" id="CHEBI:597326"/>
    </ligand>
</feature>
<dbReference type="RefSeq" id="WP_343962302.1">
    <property type="nucleotide sequence ID" value="NZ_BAAAGK010000007.1"/>
</dbReference>
<feature type="modified residue" description="N6-(pyridoxal phosphate)lysine" evidence="4">
    <location>
        <position position="221"/>
    </location>
</feature>
<feature type="binding site" evidence="4">
    <location>
        <position position="220"/>
    </location>
    <ligand>
        <name>pyridoxal 5'-phosphate</name>
        <dbReference type="ChEBI" id="CHEBI:597326"/>
    </ligand>
</feature>
<comment type="catalytic activity">
    <reaction evidence="6">
        <text>3-hydroxy-L-kynurenine + H2O = 3-hydroxyanthranilate + L-alanine + H(+)</text>
        <dbReference type="Rhea" id="RHEA:25143"/>
        <dbReference type="ChEBI" id="CHEBI:15377"/>
        <dbReference type="ChEBI" id="CHEBI:15378"/>
        <dbReference type="ChEBI" id="CHEBI:36559"/>
        <dbReference type="ChEBI" id="CHEBI:57972"/>
        <dbReference type="ChEBI" id="CHEBI:58125"/>
        <dbReference type="EC" id="3.7.1.3"/>
    </reaction>
</comment>
<name>A0ABW2T9P6_9ACTN</name>
<dbReference type="EC" id="3.7.1.3" evidence="4 5"/>
<comment type="caution">
    <text evidence="7">The sequence shown here is derived from an EMBL/GenBank/DDBJ whole genome shotgun (WGS) entry which is preliminary data.</text>
</comment>
<dbReference type="Pfam" id="PF22580">
    <property type="entry name" value="KYNU_C"/>
    <property type="match status" value="1"/>
</dbReference>
<comment type="pathway">
    <text evidence="4 6">Cofactor biosynthesis; NAD(+) biosynthesis; quinolinate from L-kynurenine: step 2/3.</text>
</comment>
<comment type="function">
    <text evidence="4 6">Catalyzes the cleavage of L-kynurenine (L-Kyn) and L-3-hydroxykynurenine (L-3OHKyn) into anthranilic acid (AA) and 3-hydroxyanthranilic acid (3-OHAA), respectively.</text>
</comment>
<comment type="cofactor">
    <cofactor evidence="4 6">
        <name>pyridoxal 5'-phosphate</name>
        <dbReference type="ChEBI" id="CHEBI:597326"/>
    </cofactor>
</comment>
<keyword evidence="3 4" id="KW-0663">Pyridoxal phosphate</keyword>
<gene>
    <name evidence="4 7" type="primary">kynU</name>
    <name evidence="7" type="ORF">ACFQVD_33335</name>
</gene>
<comment type="catalytic activity">
    <reaction evidence="4 6">
        <text>L-kynurenine + H2O = anthranilate + L-alanine + H(+)</text>
        <dbReference type="Rhea" id="RHEA:16813"/>
        <dbReference type="ChEBI" id="CHEBI:15377"/>
        <dbReference type="ChEBI" id="CHEBI:15378"/>
        <dbReference type="ChEBI" id="CHEBI:16567"/>
        <dbReference type="ChEBI" id="CHEBI:57959"/>
        <dbReference type="ChEBI" id="CHEBI:57972"/>
        <dbReference type="EC" id="3.7.1.3"/>
    </reaction>
</comment>
<dbReference type="Gene3D" id="3.40.640.10">
    <property type="entry name" value="Type I PLP-dependent aspartate aminotransferase-like (Major domain)"/>
    <property type="match status" value="1"/>
</dbReference>
<dbReference type="Proteomes" id="UP001596514">
    <property type="component" value="Unassembled WGS sequence"/>
</dbReference>
<dbReference type="InterPro" id="IPR015421">
    <property type="entry name" value="PyrdxlP-dep_Trfase_major"/>
</dbReference>
<evidence type="ECO:0000313" key="7">
    <source>
        <dbReference type="EMBL" id="MFC7605002.1"/>
    </source>
</evidence>
<dbReference type="EMBL" id="JBHTEE010000001">
    <property type="protein sequence ID" value="MFC7605002.1"/>
    <property type="molecule type" value="Genomic_DNA"/>
</dbReference>
<keyword evidence="1 4" id="KW-0662">Pyridine nucleotide biosynthesis</keyword>
<feature type="binding site" evidence="4">
    <location>
        <position position="98"/>
    </location>
    <ligand>
        <name>pyridoxal 5'-phosphate</name>
        <dbReference type="ChEBI" id="CHEBI:597326"/>
    </ligand>
</feature>
<comment type="similarity">
    <text evidence="4 6">Belongs to the kynureninase family.</text>
</comment>
<feature type="binding site" evidence="4">
    <location>
        <position position="276"/>
    </location>
    <ligand>
        <name>pyridoxal 5'-phosphate</name>
        <dbReference type="ChEBI" id="CHEBI:597326"/>
    </ligand>
</feature>
<organism evidence="7 8">
    <name type="scientific">Streptosporangium amethystogenes subsp. fukuiense</name>
    <dbReference type="NCBI Taxonomy" id="698418"/>
    <lineage>
        <taxon>Bacteria</taxon>
        <taxon>Bacillati</taxon>
        <taxon>Actinomycetota</taxon>
        <taxon>Actinomycetes</taxon>
        <taxon>Streptosporangiales</taxon>
        <taxon>Streptosporangiaceae</taxon>
        <taxon>Streptosporangium</taxon>
    </lineage>
</organism>
<evidence type="ECO:0000256" key="3">
    <source>
        <dbReference type="ARBA" id="ARBA00022898"/>
    </source>
</evidence>
<accession>A0ABW2T9P6</accession>
<proteinExistence type="inferred from homology"/>
<feature type="binding site" evidence="4">
    <location>
        <position position="250"/>
    </location>
    <ligand>
        <name>pyridoxal 5'-phosphate</name>
        <dbReference type="ChEBI" id="CHEBI:597326"/>
    </ligand>
</feature>